<evidence type="ECO:0000313" key="2">
    <source>
        <dbReference type="Proteomes" id="UP000235388"/>
    </source>
</evidence>
<dbReference type="Proteomes" id="UP000235388">
    <property type="component" value="Unassembled WGS sequence"/>
</dbReference>
<keyword evidence="2" id="KW-1185">Reference proteome</keyword>
<proteinExistence type="predicted"/>
<protein>
    <submittedName>
        <fullName evidence="1">Uncharacterized protein</fullName>
    </submittedName>
</protein>
<comment type="caution">
    <text evidence="1">The sequence shown here is derived from an EMBL/GenBank/DDBJ whole genome shotgun (WGS) entry which is preliminary data.</text>
</comment>
<reference evidence="1 2" key="1">
    <citation type="submission" date="2017-11" db="EMBL/GenBank/DDBJ databases">
        <title>De novo assembly and phasing of dikaryotic genomes from two isolates of Puccinia coronata f. sp. avenae, the causal agent of oat crown rust.</title>
        <authorList>
            <person name="Miller M.E."/>
            <person name="Zhang Y."/>
            <person name="Omidvar V."/>
            <person name="Sperschneider J."/>
            <person name="Schwessinger B."/>
            <person name="Raley C."/>
            <person name="Palmer J.M."/>
            <person name="Garnica D."/>
            <person name="Upadhyaya N."/>
            <person name="Rathjen J."/>
            <person name="Taylor J.M."/>
            <person name="Park R.F."/>
            <person name="Dodds P.N."/>
            <person name="Hirsch C.D."/>
            <person name="Kianian S.F."/>
            <person name="Figueroa M."/>
        </authorList>
    </citation>
    <scope>NUCLEOTIDE SEQUENCE [LARGE SCALE GENOMIC DNA]</scope>
    <source>
        <strain evidence="1">12NC29</strain>
    </source>
</reference>
<organism evidence="1 2">
    <name type="scientific">Puccinia coronata f. sp. avenae</name>
    <dbReference type="NCBI Taxonomy" id="200324"/>
    <lineage>
        <taxon>Eukaryota</taxon>
        <taxon>Fungi</taxon>
        <taxon>Dikarya</taxon>
        <taxon>Basidiomycota</taxon>
        <taxon>Pucciniomycotina</taxon>
        <taxon>Pucciniomycetes</taxon>
        <taxon>Pucciniales</taxon>
        <taxon>Pucciniaceae</taxon>
        <taxon>Puccinia</taxon>
    </lineage>
</organism>
<dbReference type="EMBL" id="PGCJ01000787">
    <property type="protein sequence ID" value="PLW21121.1"/>
    <property type="molecule type" value="Genomic_DNA"/>
</dbReference>
<name>A0A2N5T6J8_9BASI</name>
<dbReference type="AlphaFoldDB" id="A0A2N5T6J8"/>
<accession>A0A2N5T6J8</accession>
<evidence type="ECO:0000313" key="1">
    <source>
        <dbReference type="EMBL" id="PLW21121.1"/>
    </source>
</evidence>
<gene>
    <name evidence="1" type="ORF">PCANC_05512</name>
</gene>
<sequence length="52" mass="5645">MILADYELDELVLSALPESCAPSNIKTLSLPGIMAKGRLFKQLPKSIIKLSS</sequence>